<protein>
    <submittedName>
        <fullName evidence="2">Uncharacterized protein</fullName>
    </submittedName>
</protein>
<accession>A0A8T0U2N6</accession>
<evidence type="ECO:0000313" key="3">
    <source>
        <dbReference type="Proteomes" id="UP000823388"/>
    </source>
</evidence>
<dbReference type="AlphaFoldDB" id="A0A8T0U2N6"/>
<evidence type="ECO:0000313" key="2">
    <source>
        <dbReference type="EMBL" id="KAG2615935.1"/>
    </source>
</evidence>
<dbReference type="Proteomes" id="UP000823388">
    <property type="component" value="Chromosome 3N"/>
</dbReference>
<organism evidence="2 3">
    <name type="scientific">Panicum virgatum</name>
    <name type="common">Blackwell switchgrass</name>
    <dbReference type="NCBI Taxonomy" id="38727"/>
    <lineage>
        <taxon>Eukaryota</taxon>
        <taxon>Viridiplantae</taxon>
        <taxon>Streptophyta</taxon>
        <taxon>Embryophyta</taxon>
        <taxon>Tracheophyta</taxon>
        <taxon>Spermatophyta</taxon>
        <taxon>Magnoliopsida</taxon>
        <taxon>Liliopsida</taxon>
        <taxon>Poales</taxon>
        <taxon>Poaceae</taxon>
        <taxon>PACMAD clade</taxon>
        <taxon>Panicoideae</taxon>
        <taxon>Panicodae</taxon>
        <taxon>Paniceae</taxon>
        <taxon>Panicinae</taxon>
        <taxon>Panicum</taxon>
        <taxon>Panicum sect. Hiantes</taxon>
    </lineage>
</organism>
<gene>
    <name evidence="2" type="ORF">PVAP13_3NG061335</name>
</gene>
<keyword evidence="3" id="KW-1185">Reference proteome</keyword>
<sequence>MLSEEHKTKWKSPGVTMNRLTHMLPPNNGSVSLMLRDQCMHHRRYAIMEYQELNNKFHPSLSMENSDITLKSHIF</sequence>
<feature type="region of interest" description="Disordered" evidence="1">
    <location>
        <begin position="1"/>
        <end position="23"/>
    </location>
</feature>
<reference evidence="2" key="1">
    <citation type="submission" date="2020-05" db="EMBL/GenBank/DDBJ databases">
        <title>WGS assembly of Panicum virgatum.</title>
        <authorList>
            <person name="Lovell J.T."/>
            <person name="Jenkins J."/>
            <person name="Shu S."/>
            <person name="Juenger T.E."/>
            <person name="Schmutz J."/>
        </authorList>
    </citation>
    <scope>NUCLEOTIDE SEQUENCE</scope>
    <source>
        <strain evidence="2">AP13</strain>
    </source>
</reference>
<evidence type="ECO:0000256" key="1">
    <source>
        <dbReference type="SAM" id="MobiDB-lite"/>
    </source>
</evidence>
<dbReference type="EMBL" id="CM029042">
    <property type="protein sequence ID" value="KAG2615935.1"/>
    <property type="molecule type" value="Genomic_DNA"/>
</dbReference>
<comment type="caution">
    <text evidence="2">The sequence shown here is derived from an EMBL/GenBank/DDBJ whole genome shotgun (WGS) entry which is preliminary data.</text>
</comment>
<proteinExistence type="predicted"/>
<name>A0A8T0U2N6_PANVG</name>